<feature type="domain" description="IPT/TIG" evidence="2">
    <location>
        <begin position="741"/>
        <end position="823"/>
    </location>
</feature>
<dbReference type="KEGG" id="rain:Rai3103_00040"/>
<proteinExistence type="predicted"/>
<dbReference type="CDD" id="cd00102">
    <property type="entry name" value="IPT"/>
    <property type="match status" value="12"/>
</dbReference>
<feature type="region of interest" description="Disordered" evidence="1">
    <location>
        <begin position="42"/>
        <end position="134"/>
    </location>
</feature>
<feature type="domain" description="IPT/TIG" evidence="2">
    <location>
        <begin position="653"/>
        <end position="735"/>
    </location>
</feature>
<feature type="domain" description="IPT/TIG" evidence="2">
    <location>
        <begin position="301"/>
        <end position="383"/>
    </location>
</feature>
<dbReference type="Proteomes" id="UP000386847">
    <property type="component" value="Chromosome"/>
</dbReference>
<dbReference type="PANTHER" id="PTHR22625:SF70">
    <property type="entry name" value="PLEXIN A, ISOFORM A"/>
    <property type="match status" value="1"/>
</dbReference>
<feature type="domain" description="IPT/TIG" evidence="2">
    <location>
        <begin position="477"/>
        <end position="559"/>
    </location>
</feature>
<organism evidence="3 4">
    <name type="scientific">Raineyella fluvialis</name>
    <dbReference type="NCBI Taxonomy" id="2662261"/>
    <lineage>
        <taxon>Bacteria</taxon>
        <taxon>Bacillati</taxon>
        <taxon>Actinomycetota</taxon>
        <taxon>Actinomycetes</taxon>
        <taxon>Propionibacteriales</taxon>
        <taxon>Propionibacteriaceae</taxon>
        <taxon>Raineyella</taxon>
    </lineage>
</organism>
<dbReference type="InterPro" id="IPR002909">
    <property type="entry name" value="IPT_dom"/>
</dbReference>
<feature type="domain" description="IPT/TIG" evidence="2">
    <location>
        <begin position="1093"/>
        <end position="1175"/>
    </location>
</feature>
<sequence length="1943" mass="190223">MGAGMKCRPIRTVYPIGAILTAAILFLASGCGTTSGVGTNMPSPAGITATQAPSTQARAVTSDPTSPTTPTTSPSDHASPRADASTVHGPAGGSANSTQSHRATQSPVAPSGENNNSTHKSPVPAPVVSGLSPAEGDVGGGVKVTISGQNLTGATGVTFGGVAGTGLTVDSATSLTVVAPAHAAGVVDVVVQTPGGQATKTGSFTYKVPPVPAPVVSGLSPAEGDVGGGVKVTISGQNLTGATGVTFGGVAGTGLTVDSATSLTVVAPAHAAGVVDVVVQTPGGQATKTGSFTYKVPPVPAPVVSGLSPAEGDVGGGVKVTISGQNLTGATGVTFGGVAGTGLTVDSATSLTVVAPAHAAGVVDVVVQTPGGQATKTGSFTYKVPPVPAPVVSGLSPAEGDVGGGVKVTISGQNLTGATGVTFGGVAGTGLTVDSATSLTVVAPAHAAGVVDVVVQTPGGQATKTGSFTYKVPPVPAPVVSGLSPAEGDVGGGVKVTISGQNLTGATGVTFGGVAGTGLTVDSATSLTVVAPAHAAGVVDVVVQTPGGQATKTGSFTYKVPPVPAPVVSGLSPAEGDVGGGVKVTISGQNLTGATGVTFGGVAGTGLTVDSATSLTVVAPAHAAGVVDVVVQTPGGQATKTGSFTYKVPPVPAPVVSGLSPAEGDVGGGVKVTISGQNLTGATGVTFGGVAGTGLTVDSATSLTVVAPAHAAGVVDVVVQTPGGQATKTGSFTYKVPPVPAPVVSGLSPAEGDVGGGVKVTISGQNLTGATGVTFGGVAGTGLTVDSATSLTVVAPAHAAGVVDVVVQTPGGQATKTGSFTYKVPPVPAPVVSGLSPAEGDVGGGVKVTISGQNLTGATGVTFGGVAGTGLTVDSATSLTVVAPAHAAGVVDVVVQTPGGQATKTGSFTYKVPPVPAPVVSGLSPAEGDVGGGVKVTISGQNLTGATGVTFGGVAGTGLTVDSATSLTVVAPAHAAGVVDVVVQTPGGQATKTGSFTYKVPPVPAPVVSGLSPAEGDVGGGVKVTISGQNLTGATGVTFGGVAGTGLTVDSATSLTVVAPAHAAGVVDVVVQTPGGQATKTGSFTYKVPPVPAPVVSGLSPAEGDVGGGVKVTISGQNLTGATGVTFGGVAGTGLTVDSATSLTVVAPAHAAGVVDVVVQTPGGQATKTGSFTYTCVKQIIRVSGSLTSDTTWTSDCAIAYVSDGTFNVPRGVTLTIAPGVIVKGGFWASGTLNAVGTVDHPIIFTSVTDDTAGGATGGYGTTPKNQGAVMTPGGNVVINMAHVVIDHTDQVFASSLSTDLSHSTLTLTDNTIHARVNVYSAPRPVIQRNTIAPTTGGWGLDLYRVGDITGVPFTGPDVNTLQGTPNQRMVSLKEAHSLAGTKVTLSNDGGVSAYNVTNMYQQGELTIAPGVILKGDGNDGFWASGTLNAVGTVDHPIIFTSVTDDTAGGATGGYGTTPKNQGAVMTPGGNVVINMAHVVIDHTDQVFASSLSTDLSHSTLTLTDNTIHARVNVYSAPRPVIQRNTIAPTTGGWGLDLYRVGDITGVPFTGPDVNTLQGTPNQRMVSLKEAHSLAGTKVTLSNDGGVSAYNVTNMYQQGELTIAPGVILKGDGNDGFWASGTLNAVGTVDHPIIFTSVTDDTAGGATGGYGTTPKNQGAVMTPGGNVVINMAHVVIDHTDQVFASSLSTDLSHSTLTLTDNTIHARVNVYSAPRPVIQRNTIAPTTGGWGLDLYRVGDITGVPFTGPDVNTLQGTPNQRMVSLKEAHSLAGTKVTLSNDGGVSAYNVTNMYQQGELTIAPGVILKGDGNDGFWASGTLNAVGTVDHPIIFTSVTDDTAGGATGGYGTTPKNQGAVMTPGGNVVINMAHVVIDHTDQVFASSLSTDLSHSTLTLTDNTIHARVNVYSAPRPVIQRNTIAPTTGGWAWICTELAISPVFRSPGLT</sequence>
<reference evidence="3 4" key="1">
    <citation type="submission" date="2019-10" db="EMBL/GenBank/DDBJ databases">
        <title>Genomic analysis of Raineyella sp. CBA3103.</title>
        <authorList>
            <person name="Roh S.W."/>
        </authorList>
    </citation>
    <scope>NUCLEOTIDE SEQUENCE [LARGE SCALE GENOMIC DNA]</scope>
    <source>
        <strain evidence="3 4">CBA3103</strain>
    </source>
</reference>
<dbReference type="InterPro" id="IPR014756">
    <property type="entry name" value="Ig_E-set"/>
</dbReference>
<dbReference type="EMBL" id="CP045725">
    <property type="protein sequence ID" value="QGF22338.1"/>
    <property type="molecule type" value="Genomic_DNA"/>
</dbReference>
<feature type="domain" description="IPT/TIG" evidence="2">
    <location>
        <begin position="565"/>
        <end position="647"/>
    </location>
</feature>
<dbReference type="PROSITE" id="PS51257">
    <property type="entry name" value="PROKAR_LIPOPROTEIN"/>
    <property type="match status" value="1"/>
</dbReference>
<dbReference type="InterPro" id="IPR013783">
    <property type="entry name" value="Ig-like_fold"/>
</dbReference>
<dbReference type="Pfam" id="PF01833">
    <property type="entry name" value="TIG"/>
    <property type="match status" value="12"/>
</dbReference>
<feature type="compositionally biased region" description="Polar residues" evidence="1">
    <location>
        <begin position="94"/>
        <end position="120"/>
    </location>
</feature>
<feature type="domain" description="IPT/TIG" evidence="2">
    <location>
        <begin position="125"/>
        <end position="207"/>
    </location>
</feature>
<protein>
    <recommendedName>
        <fullName evidence="2">IPT/TIG domain-containing protein</fullName>
    </recommendedName>
</protein>
<evidence type="ECO:0000313" key="3">
    <source>
        <dbReference type="EMBL" id="QGF22338.1"/>
    </source>
</evidence>
<dbReference type="GO" id="GO:0005975">
    <property type="term" value="P:carbohydrate metabolic process"/>
    <property type="evidence" value="ECO:0007669"/>
    <property type="project" value="UniProtKB-ARBA"/>
</dbReference>
<dbReference type="GO" id="GO:0017154">
    <property type="term" value="F:semaphorin receptor activity"/>
    <property type="evidence" value="ECO:0007669"/>
    <property type="project" value="InterPro"/>
</dbReference>
<dbReference type="PANTHER" id="PTHR22625">
    <property type="entry name" value="PLEXIN"/>
    <property type="match status" value="1"/>
</dbReference>
<keyword evidence="4" id="KW-1185">Reference proteome</keyword>
<dbReference type="InterPro" id="IPR031148">
    <property type="entry name" value="Plexin"/>
</dbReference>
<dbReference type="RefSeq" id="WP_153570848.1">
    <property type="nucleotide sequence ID" value="NZ_CP045725.1"/>
</dbReference>
<feature type="compositionally biased region" description="Polar residues" evidence="1">
    <location>
        <begin position="42"/>
        <end position="59"/>
    </location>
</feature>
<dbReference type="SUPFAM" id="SSF81296">
    <property type="entry name" value="E set domains"/>
    <property type="match status" value="12"/>
</dbReference>
<dbReference type="Gene3D" id="2.60.40.10">
    <property type="entry name" value="Immunoglobulins"/>
    <property type="match status" value="12"/>
</dbReference>
<feature type="domain" description="IPT/TIG" evidence="2">
    <location>
        <begin position="829"/>
        <end position="911"/>
    </location>
</feature>
<feature type="domain" description="IPT/TIG" evidence="2">
    <location>
        <begin position="213"/>
        <end position="295"/>
    </location>
</feature>
<feature type="domain" description="IPT/TIG" evidence="2">
    <location>
        <begin position="389"/>
        <end position="471"/>
    </location>
</feature>
<name>A0A5Q2F6P5_9ACTN</name>
<feature type="domain" description="IPT/TIG" evidence="2">
    <location>
        <begin position="1005"/>
        <end position="1087"/>
    </location>
</feature>
<gene>
    <name evidence="3" type="ORF">Rai3103_00040</name>
</gene>
<feature type="compositionally biased region" description="Low complexity" evidence="1">
    <location>
        <begin position="61"/>
        <end position="76"/>
    </location>
</feature>
<dbReference type="SMART" id="SM00429">
    <property type="entry name" value="IPT"/>
    <property type="match status" value="12"/>
</dbReference>
<evidence type="ECO:0000256" key="1">
    <source>
        <dbReference type="SAM" id="MobiDB-lite"/>
    </source>
</evidence>
<feature type="domain" description="IPT/TIG" evidence="2">
    <location>
        <begin position="917"/>
        <end position="999"/>
    </location>
</feature>
<evidence type="ECO:0000259" key="2">
    <source>
        <dbReference type="SMART" id="SM00429"/>
    </source>
</evidence>
<evidence type="ECO:0000313" key="4">
    <source>
        <dbReference type="Proteomes" id="UP000386847"/>
    </source>
</evidence>
<accession>A0A5Q2F6P5</accession>